<dbReference type="EMBL" id="DRQG01000116">
    <property type="protein sequence ID" value="HGY56569.1"/>
    <property type="molecule type" value="Genomic_DNA"/>
</dbReference>
<accession>A0A7V4WVP4</accession>
<sequence>MIGKTISHYKIVEELGRGGMGVVYKAEDVKLKRTVALKFLPTELTRDEEAKTRFLREAQAASALEHNNICNIHEIDETDEGQLFIVMACYEGQTLKQKIEQGPLPIDEAVDIAIQIADGLAKAHTQKIIHRDIKPANILLTQEGTVKIVDFGLAKLSGRTKVTVEGSTMGTIAYMSPEQAQGDEVDQRTDIWSLGVLIYEMLSGQLPFKGEYDQAVVYSILNEEPSPPTALRSGVPPELERIVLKTLSKKKEERYQHIDELGADLKTLQRKISSGEDRTVPSAAVRKPTGRISPRPLLLGSAILLILVTAAVIYFWLTNRPEPAIPEKAGRKIAVLPLLNLTGDPAQEYFCDGMTEQLITNISRVPELKVISRTSVMRYKNTQKDIRQISEELNVRYILEGSVRKSDKRIRVTVQLIEAREGTHLWAEDYDRQLEDIFAIQDDVAESIARALEVAFSVKSKKMMQSSYPTNFAAFDSHMKTRYFIDNVYSKTRKEEDFRRAIEMAKETVKLDPNHYLGYYDLGYVYEVCRGLTGKVENDPLVEKYVRLAYRLNPQLPETNAGMAYVLFRAGKIDSVIAFTRAAIDMHANTWDPLQLIGNNMNSLGLHRQAIRFFNKAAELNPFSIHTLSSRGWNFLLTGQLDRAIEDFRRAYQIQPDFISNLIPFAMAMVFKKNYVLADSLLRRAEQQKTDYYRNYVIFVRAFYWASLGQKEEALALNRWPGVLATLGMKDEAIAIADSITENKSSGYFLLSYLPLIHLPFYDNLRNEPRFKDIIAREKKRYEQWLKKFSPTEKEMN</sequence>
<dbReference type="PANTHER" id="PTHR43289:SF6">
    <property type="entry name" value="SERINE_THREONINE-PROTEIN KINASE NEKL-3"/>
    <property type="match status" value="1"/>
</dbReference>
<dbReference type="SUPFAM" id="SSF48452">
    <property type="entry name" value="TPR-like"/>
    <property type="match status" value="2"/>
</dbReference>
<evidence type="ECO:0000256" key="9">
    <source>
        <dbReference type="SAM" id="Phobius"/>
    </source>
</evidence>
<dbReference type="PROSITE" id="PS50011">
    <property type="entry name" value="PROTEIN_KINASE_DOM"/>
    <property type="match status" value="1"/>
</dbReference>
<keyword evidence="4 8" id="KW-0547">Nucleotide-binding</keyword>
<dbReference type="Pfam" id="PF13181">
    <property type="entry name" value="TPR_8"/>
    <property type="match status" value="1"/>
</dbReference>
<evidence type="ECO:0000256" key="6">
    <source>
        <dbReference type="ARBA" id="ARBA00022840"/>
    </source>
</evidence>
<proteinExistence type="predicted"/>
<name>A0A7V4WVP4_CALAY</name>
<dbReference type="InterPro" id="IPR019734">
    <property type="entry name" value="TPR_rpt"/>
</dbReference>
<dbReference type="CDD" id="cd14014">
    <property type="entry name" value="STKc_PknB_like"/>
    <property type="match status" value="1"/>
</dbReference>
<evidence type="ECO:0000313" key="11">
    <source>
        <dbReference type="EMBL" id="HGY56569.1"/>
    </source>
</evidence>
<dbReference type="AlphaFoldDB" id="A0A7V4WVP4"/>
<dbReference type="InterPro" id="IPR017441">
    <property type="entry name" value="Protein_kinase_ATP_BS"/>
</dbReference>
<evidence type="ECO:0000256" key="7">
    <source>
        <dbReference type="PROSITE-ProRule" id="PRU00339"/>
    </source>
</evidence>
<dbReference type="FunFam" id="1.10.510.10:FF:000021">
    <property type="entry name" value="Serine/threonine protein kinase"/>
    <property type="match status" value="1"/>
</dbReference>
<feature type="transmembrane region" description="Helical" evidence="9">
    <location>
        <begin position="296"/>
        <end position="317"/>
    </location>
</feature>
<keyword evidence="9" id="KW-0472">Membrane</keyword>
<dbReference type="Proteomes" id="UP000885779">
    <property type="component" value="Unassembled WGS sequence"/>
</dbReference>
<dbReference type="Gene3D" id="1.10.510.10">
    <property type="entry name" value="Transferase(Phosphotransferase) domain 1"/>
    <property type="match status" value="1"/>
</dbReference>
<dbReference type="InterPro" id="IPR008271">
    <property type="entry name" value="Ser/Thr_kinase_AS"/>
</dbReference>
<dbReference type="Gene3D" id="3.30.200.20">
    <property type="entry name" value="Phosphorylase Kinase, domain 1"/>
    <property type="match status" value="1"/>
</dbReference>
<dbReference type="SMART" id="SM00220">
    <property type="entry name" value="S_TKc"/>
    <property type="match status" value="1"/>
</dbReference>
<feature type="repeat" description="TPR" evidence="7">
    <location>
        <begin position="625"/>
        <end position="658"/>
    </location>
</feature>
<evidence type="ECO:0000256" key="4">
    <source>
        <dbReference type="ARBA" id="ARBA00022741"/>
    </source>
</evidence>
<reference evidence="11" key="1">
    <citation type="journal article" date="2020" name="mSystems">
        <title>Genome- and Community-Level Interaction Insights into Carbon Utilization and Element Cycling Functions of Hydrothermarchaeota in Hydrothermal Sediment.</title>
        <authorList>
            <person name="Zhou Z."/>
            <person name="Liu Y."/>
            <person name="Xu W."/>
            <person name="Pan J."/>
            <person name="Luo Z.H."/>
            <person name="Li M."/>
        </authorList>
    </citation>
    <scope>NUCLEOTIDE SEQUENCE [LARGE SCALE GENOMIC DNA]</scope>
    <source>
        <strain evidence="11">HyVt-577</strain>
    </source>
</reference>
<dbReference type="GO" id="GO:0005524">
    <property type="term" value="F:ATP binding"/>
    <property type="evidence" value="ECO:0007669"/>
    <property type="project" value="UniProtKB-UniRule"/>
</dbReference>
<evidence type="ECO:0000256" key="8">
    <source>
        <dbReference type="PROSITE-ProRule" id="PRU10141"/>
    </source>
</evidence>
<dbReference type="PANTHER" id="PTHR43289">
    <property type="entry name" value="MITOGEN-ACTIVATED PROTEIN KINASE KINASE KINASE 20-RELATED"/>
    <property type="match status" value="1"/>
</dbReference>
<evidence type="ECO:0000256" key="1">
    <source>
        <dbReference type="ARBA" id="ARBA00012513"/>
    </source>
</evidence>
<dbReference type="PROSITE" id="PS50005">
    <property type="entry name" value="TPR"/>
    <property type="match status" value="1"/>
</dbReference>
<dbReference type="Gene3D" id="1.25.40.10">
    <property type="entry name" value="Tetratricopeptide repeat domain"/>
    <property type="match status" value="2"/>
</dbReference>
<dbReference type="SUPFAM" id="SSF56112">
    <property type="entry name" value="Protein kinase-like (PK-like)"/>
    <property type="match status" value="1"/>
</dbReference>
<dbReference type="PROSITE" id="PS00108">
    <property type="entry name" value="PROTEIN_KINASE_ST"/>
    <property type="match status" value="1"/>
</dbReference>
<dbReference type="GO" id="GO:0004674">
    <property type="term" value="F:protein serine/threonine kinase activity"/>
    <property type="evidence" value="ECO:0007669"/>
    <property type="project" value="UniProtKB-KW"/>
</dbReference>
<dbReference type="Pfam" id="PF00069">
    <property type="entry name" value="Pkinase"/>
    <property type="match status" value="1"/>
</dbReference>
<dbReference type="SMART" id="SM00028">
    <property type="entry name" value="TPR"/>
    <property type="match status" value="3"/>
</dbReference>
<feature type="domain" description="Protein kinase" evidence="10">
    <location>
        <begin position="9"/>
        <end position="268"/>
    </location>
</feature>
<dbReference type="InterPro" id="IPR011990">
    <property type="entry name" value="TPR-like_helical_dom_sf"/>
</dbReference>
<evidence type="ECO:0000256" key="5">
    <source>
        <dbReference type="ARBA" id="ARBA00022777"/>
    </source>
</evidence>
<dbReference type="Gene3D" id="3.40.50.10610">
    <property type="entry name" value="ABC-type transport auxiliary lipoprotein component"/>
    <property type="match status" value="1"/>
</dbReference>
<gene>
    <name evidence="11" type="ORF">ENK44_12745</name>
</gene>
<keyword evidence="3" id="KW-0808">Transferase</keyword>
<organism evidence="11">
    <name type="scientific">Caldithrix abyssi</name>
    <dbReference type="NCBI Taxonomy" id="187145"/>
    <lineage>
        <taxon>Bacteria</taxon>
        <taxon>Pseudomonadati</taxon>
        <taxon>Calditrichota</taxon>
        <taxon>Calditrichia</taxon>
        <taxon>Calditrichales</taxon>
        <taxon>Calditrichaceae</taxon>
        <taxon>Caldithrix</taxon>
    </lineage>
</organism>
<evidence type="ECO:0000259" key="10">
    <source>
        <dbReference type="PROSITE" id="PS50011"/>
    </source>
</evidence>
<feature type="binding site" evidence="8">
    <location>
        <position position="38"/>
    </location>
    <ligand>
        <name>ATP</name>
        <dbReference type="ChEBI" id="CHEBI:30616"/>
    </ligand>
</feature>
<keyword evidence="9" id="KW-1133">Transmembrane helix</keyword>
<evidence type="ECO:0000256" key="3">
    <source>
        <dbReference type="ARBA" id="ARBA00022679"/>
    </source>
</evidence>
<keyword evidence="5" id="KW-0418">Kinase</keyword>
<keyword evidence="2" id="KW-0723">Serine/threonine-protein kinase</keyword>
<keyword evidence="6 8" id="KW-0067">ATP-binding</keyword>
<keyword evidence="7" id="KW-0802">TPR repeat</keyword>
<evidence type="ECO:0000256" key="2">
    <source>
        <dbReference type="ARBA" id="ARBA00022527"/>
    </source>
</evidence>
<dbReference type="EC" id="2.7.11.1" evidence="1"/>
<keyword evidence="9" id="KW-0812">Transmembrane</keyword>
<protein>
    <recommendedName>
        <fullName evidence="1">non-specific serine/threonine protein kinase</fullName>
        <ecNumber evidence="1">2.7.11.1</ecNumber>
    </recommendedName>
</protein>
<comment type="caution">
    <text evidence="11">The sequence shown here is derived from an EMBL/GenBank/DDBJ whole genome shotgun (WGS) entry which is preliminary data.</text>
</comment>
<dbReference type="InterPro" id="IPR000719">
    <property type="entry name" value="Prot_kinase_dom"/>
</dbReference>
<dbReference type="PROSITE" id="PS00107">
    <property type="entry name" value="PROTEIN_KINASE_ATP"/>
    <property type="match status" value="1"/>
</dbReference>
<dbReference type="InterPro" id="IPR011009">
    <property type="entry name" value="Kinase-like_dom_sf"/>
</dbReference>